<dbReference type="CDD" id="cd00091">
    <property type="entry name" value="NUC"/>
    <property type="match status" value="1"/>
</dbReference>
<dbReference type="InterPro" id="IPR009003">
    <property type="entry name" value="Peptidase_S1_PA"/>
</dbReference>
<keyword evidence="4 6" id="KW-0378">Hydrolase</keyword>
<dbReference type="SUPFAM" id="SSF54060">
    <property type="entry name" value="His-Me finger endonucleases"/>
    <property type="match status" value="1"/>
</dbReference>
<dbReference type="InterPro" id="IPR008256">
    <property type="entry name" value="Peptidase_S1B"/>
</dbReference>
<proteinExistence type="inferred from homology"/>
<dbReference type="InterPro" id="IPR044929">
    <property type="entry name" value="DNA/RNA_non-sp_Endonuclease_sf"/>
</dbReference>
<evidence type="ECO:0000313" key="11">
    <source>
        <dbReference type="Proteomes" id="UP001216907"/>
    </source>
</evidence>
<protein>
    <recommendedName>
        <fullName evidence="6">Serine protease</fullName>
        <ecNumber evidence="6">3.4.21.-</ecNumber>
    </recommendedName>
</protein>
<dbReference type="InterPro" id="IPR043504">
    <property type="entry name" value="Peptidase_S1_PA_chymotrypsin"/>
</dbReference>
<comment type="caution">
    <text evidence="10">The sequence shown here is derived from an EMBL/GenBank/DDBJ whole genome shotgun (WGS) entry which is preliminary data.</text>
</comment>
<keyword evidence="5 6" id="KW-0720">Serine protease</keyword>
<keyword evidence="10" id="KW-0255">Endonuclease</keyword>
<name>A0ABT6F5G7_9BACT</name>
<evidence type="ECO:0000256" key="1">
    <source>
        <dbReference type="ARBA" id="ARBA00008764"/>
    </source>
</evidence>
<feature type="domain" description="ENPP1-3/EXOG-like endonuclease/phosphodiesterase" evidence="8">
    <location>
        <begin position="496"/>
        <end position="718"/>
    </location>
</feature>
<dbReference type="SUPFAM" id="SSF50494">
    <property type="entry name" value="Trypsin-like serine proteases"/>
    <property type="match status" value="1"/>
</dbReference>
<dbReference type="InterPro" id="IPR001604">
    <property type="entry name" value="Endo_G_ENPP1-like_dom"/>
</dbReference>
<dbReference type="PANTHER" id="PTHR13966:SF5">
    <property type="entry name" value="ENDONUCLEASE G, MITOCHONDRIAL"/>
    <property type="match status" value="1"/>
</dbReference>
<dbReference type="SMART" id="SM00477">
    <property type="entry name" value="NUC"/>
    <property type="match status" value="1"/>
</dbReference>
<organism evidence="10 11">
    <name type="scientific">Paludisphaera mucosa</name>
    <dbReference type="NCBI Taxonomy" id="3030827"/>
    <lineage>
        <taxon>Bacteria</taxon>
        <taxon>Pseudomonadati</taxon>
        <taxon>Planctomycetota</taxon>
        <taxon>Planctomycetia</taxon>
        <taxon>Isosphaerales</taxon>
        <taxon>Isosphaeraceae</taxon>
        <taxon>Paludisphaera</taxon>
    </lineage>
</organism>
<dbReference type="InterPro" id="IPR040255">
    <property type="entry name" value="Non-specific_endonuclease"/>
</dbReference>
<accession>A0ABT6F5G7</accession>
<dbReference type="Gene3D" id="3.40.570.10">
    <property type="entry name" value="Extracellular Endonuclease, subunit A"/>
    <property type="match status" value="1"/>
</dbReference>
<evidence type="ECO:0000256" key="3">
    <source>
        <dbReference type="ARBA" id="ARBA00022729"/>
    </source>
</evidence>
<dbReference type="GO" id="GO:0004519">
    <property type="term" value="F:endonuclease activity"/>
    <property type="evidence" value="ECO:0007669"/>
    <property type="project" value="UniProtKB-KW"/>
</dbReference>
<dbReference type="PRINTS" id="PR00839">
    <property type="entry name" value="V8PROTEASE"/>
</dbReference>
<evidence type="ECO:0000256" key="7">
    <source>
        <dbReference type="SAM" id="MobiDB-lite"/>
    </source>
</evidence>
<keyword evidence="3" id="KW-0732">Signal</keyword>
<keyword evidence="2 6" id="KW-0645">Protease</keyword>
<dbReference type="InterPro" id="IPR044925">
    <property type="entry name" value="His-Me_finger_sf"/>
</dbReference>
<dbReference type="Proteomes" id="UP001216907">
    <property type="component" value="Unassembled WGS sequence"/>
</dbReference>
<dbReference type="Gene3D" id="2.40.10.10">
    <property type="entry name" value="Trypsin-like serine proteases"/>
    <property type="match status" value="2"/>
</dbReference>
<keyword evidence="11" id="KW-1185">Reference proteome</keyword>
<dbReference type="Pfam" id="PF01223">
    <property type="entry name" value="Endonuclease_NS"/>
    <property type="match status" value="1"/>
</dbReference>
<feature type="region of interest" description="Disordered" evidence="7">
    <location>
        <begin position="357"/>
        <end position="403"/>
    </location>
</feature>
<gene>
    <name evidence="10" type="ORF">PZE19_03425</name>
</gene>
<sequence length="746" mass="82652">MAAPKNVYAFSLTEAVAAADRWSKRAHQHEKFERAARNKQYTSLDTPERCAARANRLLGRLKRAGSRLAESMASDFDESTARQVAAARVTAQNVSDALLERVIGGTRDFQFVEFLEQATYVCRSVGRIVTKLGGGRMAYGTGFMASPRLLMTNHHVLPSRDDAARSVVEFDYQRDRLGRAVAVRSLRIDPDAFFLNDEDLDFALVAVAADGRGSPLGYYGWCPLIKELGKIVAGEPINIIQHPMGEMKQVVLRENRLIDSLDGAESYLHYEADTEPGSSGSPVFNDQWEVVALHHSGVPKRNTRGDLLDVDGKVWKDGDDPSRLEWVANEGVRASKLVEFIAKATVKPAERPLLKEFLEARPPGEADGPSTRRVEAGLRPDPRLEPEPEREDEPMPRPEVERGGDSVTFTIPLYVTVSVGAPAARGALSVEPVEPASGFKERVVPDPDDLDYRERPGYDAGFLGFEAPFPRLTNATRSKAFALPGEQGVDRYLLKYHHYSLIFNKARKLAFAAGVNYDPNAKVLHRRDVDGDKWYYDPRVTPEKEIQAGESLYAGNPLDRGHLVRRADAGWGATKQEAKLANDDTFHFTNCSPQHEITNQGKTSEAPPGLKLWGNLEDHVAAQGKKDKRKLSIFNGPVFRPSDRKYRGVLLPREFWKAVVFADDEGRPAATAFILTQAELIQDLQEEFTVGEYKAVQVRIADLEARTGLDFGPASGWDVLEQEGAEERFTGDSAAVVLESLSDVVL</sequence>
<dbReference type="SMART" id="SM00892">
    <property type="entry name" value="Endonuclease_NS"/>
    <property type="match status" value="1"/>
</dbReference>
<evidence type="ECO:0000256" key="2">
    <source>
        <dbReference type="ARBA" id="ARBA00022670"/>
    </source>
</evidence>
<evidence type="ECO:0000313" key="10">
    <source>
        <dbReference type="EMBL" id="MDG3002823.1"/>
    </source>
</evidence>
<evidence type="ECO:0000256" key="4">
    <source>
        <dbReference type="ARBA" id="ARBA00022801"/>
    </source>
</evidence>
<dbReference type="EC" id="3.4.21.-" evidence="6"/>
<reference evidence="10 11" key="1">
    <citation type="submission" date="2023-03" db="EMBL/GenBank/DDBJ databases">
        <title>Paludisphaera mucosa sp. nov. a novel planctomycete from northern fen.</title>
        <authorList>
            <person name="Ivanova A."/>
        </authorList>
    </citation>
    <scope>NUCLEOTIDE SEQUENCE [LARGE SCALE GENOMIC DNA]</scope>
    <source>
        <strain evidence="10 11">Pla2</strain>
    </source>
</reference>
<feature type="domain" description="DNA/RNA non-specific endonuclease/pyrophosphatase/phosphodiesterase" evidence="9">
    <location>
        <begin position="495"/>
        <end position="718"/>
    </location>
</feature>
<dbReference type="RefSeq" id="WP_277859186.1">
    <property type="nucleotide sequence ID" value="NZ_JARRAG010000001.1"/>
</dbReference>
<evidence type="ECO:0000256" key="6">
    <source>
        <dbReference type="RuleBase" id="RU004296"/>
    </source>
</evidence>
<dbReference type="PANTHER" id="PTHR13966">
    <property type="entry name" value="ENDONUCLEASE RELATED"/>
    <property type="match status" value="1"/>
</dbReference>
<dbReference type="Pfam" id="PF13365">
    <property type="entry name" value="Trypsin_2"/>
    <property type="match status" value="1"/>
</dbReference>
<dbReference type="InterPro" id="IPR020821">
    <property type="entry name" value="ENPP1-3/EXOG-like_nuc-like"/>
</dbReference>
<evidence type="ECO:0000259" key="8">
    <source>
        <dbReference type="SMART" id="SM00477"/>
    </source>
</evidence>
<comment type="similarity">
    <text evidence="1 6">Belongs to the peptidase S1B family.</text>
</comment>
<evidence type="ECO:0000259" key="9">
    <source>
        <dbReference type="SMART" id="SM00892"/>
    </source>
</evidence>
<evidence type="ECO:0000256" key="5">
    <source>
        <dbReference type="ARBA" id="ARBA00022825"/>
    </source>
</evidence>
<keyword evidence="10" id="KW-0540">Nuclease</keyword>
<dbReference type="EMBL" id="JARRAG010000001">
    <property type="protein sequence ID" value="MDG3002823.1"/>
    <property type="molecule type" value="Genomic_DNA"/>
</dbReference>